<keyword evidence="1" id="KW-1133">Transmembrane helix</keyword>
<feature type="transmembrane region" description="Helical" evidence="1">
    <location>
        <begin position="374"/>
        <end position="398"/>
    </location>
</feature>
<feature type="transmembrane region" description="Helical" evidence="1">
    <location>
        <begin position="46"/>
        <end position="71"/>
    </location>
</feature>
<dbReference type="EMBL" id="FVZE01000001">
    <property type="protein sequence ID" value="SLJ86605.1"/>
    <property type="molecule type" value="Genomic_DNA"/>
</dbReference>
<evidence type="ECO:0000256" key="1">
    <source>
        <dbReference type="SAM" id="Phobius"/>
    </source>
</evidence>
<gene>
    <name evidence="2" type="ORF">SAMN06295987_101302</name>
</gene>
<dbReference type="Gene3D" id="3.90.550.10">
    <property type="entry name" value="Spore Coat Polysaccharide Biosynthesis Protein SpsA, Chain A"/>
    <property type="match status" value="1"/>
</dbReference>
<dbReference type="Pfam" id="PF13641">
    <property type="entry name" value="Glyco_tranf_2_3"/>
    <property type="match status" value="1"/>
</dbReference>
<keyword evidence="3" id="KW-1185">Reference proteome</keyword>
<accession>A0A1U6GSU2</accession>
<proteinExistence type="predicted"/>
<dbReference type="NCBIfam" id="NF011307">
    <property type="entry name" value="PRK14716.1-5"/>
    <property type="match status" value="1"/>
</dbReference>
<dbReference type="SUPFAM" id="SSF53448">
    <property type="entry name" value="Nucleotide-diphospho-sugar transferases"/>
    <property type="match status" value="1"/>
</dbReference>
<sequence length="497" mass="55617">MNCYFEYLRVTLSQDLASVRRIGGHLDWIEAVRPVITILQLAERELLLFAAFWFLIGAMDDVVVDLCWIWLRLTKRACAGFISREAAEAPLTGRAAVFIAAWQEEQVIGHTIHHALSVWKQAEFILYVGCYRNDPATISAAMAGAGSDPRVRVVIHHKAGPTTKADCLNRLYTALCDDERRYGYRFKSIVLHDSEDMVHPAELAVIDGAMTDAEFVQLPVWPEPQPRSPWVGGHYSDEFTESHAKSLVVRNALGAAIPAAGVACGFSRDIIARIAGLRHAEGVPGPFASECLTEDYELGVLVRREGGRSRFLRARDADGQLVATRAYFPSRLEDAVRQKTRWIHGIAFQGWDRLGWDQGFADFWMALRDRRGPLTAFVLGMGYVLLVVEGVLGIFRLVGWNSQVAISPSLRIMLLLCFASFLWRAIVRFVFTAREYGMTEGLRAVLRIPVSNIITIMAGRRALVRYIKTLRGEAITWDKTRHDVHPAHASSPTGSTR</sequence>
<dbReference type="InterPro" id="IPR029044">
    <property type="entry name" value="Nucleotide-diphossugar_trans"/>
</dbReference>
<evidence type="ECO:0000313" key="3">
    <source>
        <dbReference type="Proteomes" id="UP000190989"/>
    </source>
</evidence>
<keyword evidence="1" id="KW-0472">Membrane</keyword>
<name>A0A1U6GSU2_9SPHN</name>
<protein>
    <submittedName>
        <fullName evidence="2">Adsorption protein B</fullName>
    </submittedName>
</protein>
<organism evidence="2 3">
    <name type="scientific">Novosphingobium mathurense</name>
    <dbReference type="NCBI Taxonomy" id="428990"/>
    <lineage>
        <taxon>Bacteria</taxon>
        <taxon>Pseudomonadati</taxon>
        <taxon>Pseudomonadota</taxon>
        <taxon>Alphaproteobacteria</taxon>
        <taxon>Sphingomonadales</taxon>
        <taxon>Sphingomonadaceae</taxon>
        <taxon>Novosphingobium</taxon>
    </lineage>
</organism>
<dbReference type="Proteomes" id="UP000190989">
    <property type="component" value="Unassembled WGS sequence"/>
</dbReference>
<evidence type="ECO:0000313" key="2">
    <source>
        <dbReference type="EMBL" id="SLJ86605.1"/>
    </source>
</evidence>
<keyword evidence="1" id="KW-0812">Transmembrane</keyword>
<reference evidence="3" key="1">
    <citation type="submission" date="2017-02" db="EMBL/GenBank/DDBJ databases">
        <authorList>
            <person name="Varghese N."/>
            <person name="Submissions S."/>
        </authorList>
    </citation>
    <scope>NUCLEOTIDE SEQUENCE [LARGE SCALE GENOMIC DNA]</scope>
    <source>
        <strain evidence="3">SM117</strain>
    </source>
</reference>
<feature type="transmembrane region" description="Helical" evidence="1">
    <location>
        <begin position="410"/>
        <end position="431"/>
    </location>
</feature>
<dbReference type="STRING" id="428990.SAMN06295987_101302"/>
<dbReference type="AlphaFoldDB" id="A0A1U6GSU2"/>